<reference evidence="6" key="1">
    <citation type="submission" date="2009-07" db="EMBL/GenBank/DDBJ databases">
        <title>Complete sequence of chromosome of Methylovorus sp. SIP3-4.</title>
        <authorList>
            <person name="Lucas S."/>
            <person name="Copeland A."/>
            <person name="Lapidus A."/>
            <person name="Glavina del Rio T."/>
            <person name="Tice H."/>
            <person name="Bruce D."/>
            <person name="Goodwin L."/>
            <person name="Pitluck S."/>
            <person name="Clum A."/>
            <person name="Larimer F."/>
            <person name="Land M."/>
            <person name="Hauser L."/>
            <person name="Kyrpides N."/>
            <person name="Mikhailova N."/>
            <person name="Kayluzhnaya M."/>
            <person name="Chistoserdova L."/>
        </authorList>
    </citation>
    <scope>NUCLEOTIDE SEQUENCE [LARGE SCALE GENOMIC DNA]</scope>
    <source>
        <strain evidence="6">SIP3-4</strain>
    </source>
</reference>
<dbReference type="InterPro" id="IPR039420">
    <property type="entry name" value="WalR-like"/>
</dbReference>
<dbReference type="EMBL" id="CP001674">
    <property type="protein sequence ID" value="ACT50602.1"/>
    <property type="molecule type" value="Genomic_DNA"/>
</dbReference>
<dbReference type="HOGENOM" id="CLU_046971_0_0_4"/>
<name>C6XDH7_METGS</name>
<dbReference type="PRINTS" id="PR00038">
    <property type="entry name" value="HTHLUXR"/>
</dbReference>
<keyword evidence="3" id="KW-0804">Transcription</keyword>
<dbReference type="GO" id="GO:0006355">
    <property type="term" value="P:regulation of DNA-templated transcription"/>
    <property type="evidence" value="ECO:0007669"/>
    <property type="project" value="InterPro"/>
</dbReference>
<dbReference type="PANTHER" id="PTHR43214">
    <property type="entry name" value="TWO-COMPONENT RESPONSE REGULATOR"/>
    <property type="match status" value="1"/>
</dbReference>
<dbReference type="InterPro" id="IPR000792">
    <property type="entry name" value="Tscrpt_reg_LuxR_C"/>
</dbReference>
<reference evidence="5 6" key="2">
    <citation type="journal article" date="2011" name="J. Bacteriol.">
        <title>Genomes of three methylotrophs from a single niche uncover genetic and metabolic divergence of Methylophilaceae.</title>
        <authorList>
            <person name="Lapidus A."/>
            <person name="Clum A."/>
            <person name="Labutti K."/>
            <person name="Kaluzhnaya M.G."/>
            <person name="Lim S."/>
            <person name="Beck D.A."/>
            <person name="Glavina Del Rio T."/>
            <person name="Nolan M."/>
            <person name="Mavromatis K."/>
            <person name="Huntemann M."/>
            <person name="Lucas S."/>
            <person name="Lidstrom M.E."/>
            <person name="Ivanova N."/>
            <person name="Chistoserdova L."/>
        </authorList>
    </citation>
    <scope>NUCLEOTIDE SEQUENCE [LARGE SCALE GENOMIC DNA]</scope>
    <source>
        <strain evidence="5 6">SIP3-4</strain>
    </source>
</reference>
<dbReference type="SMART" id="SM00421">
    <property type="entry name" value="HTH_LUXR"/>
    <property type="match status" value="1"/>
</dbReference>
<dbReference type="InterPro" id="IPR036388">
    <property type="entry name" value="WH-like_DNA-bd_sf"/>
</dbReference>
<dbReference type="Gene3D" id="1.10.10.10">
    <property type="entry name" value="Winged helix-like DNA-binding domain superfamily/Winged helix DNA-binding domain"/>
    <property type="match status" value="1"/>
</dbReference>
<feature type="domain" description="HTH luxR-type" evidence="4">
    <location>
        <begin position="258"/>
        <end position="323"/>
    </location>
</feature>
<dbReference type="PANTHER" id="PTHR43214:SF41">
    <property type="entry name" value="NITRATE_NITRITE RESPONSE REGULATOR PROTEIN NARP"/>
    <property type="match status" value="1"/>
</dbReference>
<evidence type="ECO:0000313" key="6">
    <source>
        <dbReference type="Proteomes" id="UP000002743"/>
    </source>
</evidence>
<protein>
    <submittedName>
        <fullName evidence="5">Transcriptional regulator, LuxR family</fullName>
    </submittedName>
</protein>
<dbReference type="OrthoDB" id="6120865at2"/>
<dbReference type="GO" id="GO:0003677">
    <property type="term" value="F:DNA binding"/>
    <property type="evidence" value="ECO:0007669"/>
    <property type="project" value="UniProtKB-KW"/>
</dbReference>
<keyword evidence="6" id="KW-1185">Reference proteome</keyword>
<evidence type="ECO:0000259" key="4">
    <source>
        <dbReference type="PROSITE" id="PS50043"/>
    </source>
</evidence>
<dbReference type="AlphaFoldDB" id="C6XDH7"/>
<evidence type="ECO:0000256" key="3">
    <source>
        <dbReference type="ARBA" id="ARBA00023163"/>
    </source>
</evidence>
<dbReference type="CDD" id="cd06170">
    <property type="entry name" value="LuxR_C_like"/>
    <property type="match status" value="1"/>
</dbReference>
<dbReference type="PROSITE" id="PS50043">
    <property type="entry name" value="HTH_LUXR_2"/>
    <property type="match status" value="1"/>
</dbReference>
<dbReference type="RefSeq" id="WP_015830069.1">
    <property type="nucleotide sequence ID" value="NC_012969.1"/>
</dbReference>
<keyword evidence="1" id="KW-0805">Transcription regulation</keyword>
<dbReference type="SUPFAM" id="SSF46894">
    <property type="entry name" value="C-terminal effector domain of the bipartite response regulators"/>
    <property type="match status" value="1"/>
</dbReference>
<dbReference type="KEGG" id="mei:Msip34_1356"/>
<evidence type="ECO:0000256" key="1">
    <source>
        <dbReference type="ARBA" id="ARBA00023015"/>
    </source>
</evidence>
<gene>
    <name evidence="5" type="ordered locus">Msip34_1356</name>
</gene>
<organism evidence="5 6">
    <name type="scientific">Methylovorus glucosotrophus (strain SIP3-4)</name>
    <dbReference type="NCBI Taxonomy" id="582744"/>
    <lineage>
        <taxon>Bacteria</taxon>
        <taxon>Pseudomonadati</taxon>
        <taxon>Pseudomonadota</taxon>
        <taxon>Betaproteobacteria</taxon>
        <taxon>Nitrosomonadales</taxon>
        <taxon>Methylophilaceae</taxon>
        <taxon>Methylovorus</taxon>
    </lineage>
</organism>
<keyword evidence="2" id="KW-0238">DNA-binding</keyword>
<dbReference type="STRING" id="582744.Msip34_1356"/>
<evidence type="ECO:0000256" key="2">
    <source>
        <dbReference type="ARBA" id="ARBA00023125"/>
    </source>
</evidence>
<dbReference type="eggNOG" id="COG2197">
    <property type="taxonomic scope" value="Bacteria"/>
</dbReference>
<accession>C6XDH7</accession>
<proteinExistence type="predicted"/>
<dbReference type="InterPro" id="IPR016032">
    <property type="entry name" value="Sig_transdc_resp-reg_C-effctor"/>
</dbReference>
<sequence>MDFTPGNALLTDLYQTAVTASPRVFQQEALKHLERVIGFDRAWWGIMSPGKAGFDLLSSYRYELPLAFEEHWHAVKNDDALAHDVHVQPRTTVHFNRQALHSTPGLADLNTGHDLSQALCTSVFLPDCTSFLFISLFRSGSHAHAFEAGDIRLKQWLTPHLYSCWRTNLLADIERTRLPNKWQGKASAYVDRRGSIVYADSAFAEFVSQAWPSWRGGRLPHALVDMLVSNPVSSIQLPIGIYLNQQQAGGLTRLDIGRPSPLDKLSRREREVARGFAQAHSYKEIAVETGLSPATVRHYLRGIYAKLAINDKAELVRLVTRHELEFEVPIAMKGAYSYGLDMDYLGKG</sequence>
<evidence type="ECO:0000313" key="5">
    <source>
        <dbReference type="EMBL" id="ACT50602.1"/>
    </source>
</evidence>
<dbReference type="Proteomes" id="UP000002743">
    <property type="component" value="Chromosome"/>
</dbReference>
<dbReference type="Pfam" id="PF00196">
    <property type="entry name" value="GerE"/>
    <property type="match status" value="1"/>
</dbReference>